<organism evidence="1 2">
    <name type="scientific">Roseivirga seohaensis</name>
    <dbReference type="NCBI Taxonomy" id="1914963"/>
    <lineage>
        <taxon>Bacteria</taxon>
        <taxon>Pseudomonadati</taxon>
        <taxon>Bacteroidota</taxon>
        <taxon>Cytophagia</taxon>
        <taxon>Cytophagales</taxon>
        <taxon>Roseivirgaceae</taxon>
        <taxon>Roseivirga</taxon>
    </lineage>
</organism>
<sequence>MNKDLTSSKLHRKNILNNTTALKAVYDEISFPGVLFEGKFRYTKKQVADFFNIDDRTVDRYIEQNKEEIDDSGYEVLTGNRLKAFKLSYGSDIDVATIDDSFKKTSILGVFTFRSFLNIGMILTDSERAKVLRAFLLDIVIDTLNKKLGGTTKYINQREEEFLPSAVREHNYRQEFTNALDHYIDENKFKYAQLTNKIYVSIFKEDAKEYRQILKLGNKESVRSTMYSEVLDLISSYENGFSDYLKKAFTEKGEKLRLSEANSLFDQFEALTKSIYDPLREKARSLMASRDMAFRDALHEKLKSYITHLSTEEFDKFLGEKSISLEKRINDNIEVFKRLKER</sequence>
<dbReference type="STRING" id="1914963.AWW67_03390"/>
<dbReference type="EMBL" id="LRPB01000023">
    <property type="protein sequence ID" value="KYG84166.1"/>
    <property type="molecule type" value="Genomic_DNA"/>
</dbReference>
<comment type="caution">
    <text evidence="1">The sequence shown here is derived from an EMBL/GenBank/DDBJ whole genome shotgun (WGS) entry which is preliminary data.</text>
</comment>
<dbReference type="RefSeq" id="WP_062300952.1">
    <property type="nucleotide sequence ID" value="NZ_LRPB01000023.1"/>
</dbReference>
<evidence type="ECO:0000313" key="1">
    <source>
        <dbReference type="EMBL" id="KYG84166.1"/>
    </source>
</evidence>
<dbReference type="Proteomes" id="UP000075663">
    <property type="component" value="Unassembled WGS sequence"/>
</dbReference>
<evidence type="ECO:0000313" key="2">
    <source>
        <dbReference type="Proteomes" id="UP000075663"/>
    </source>
</evidence>
<dbReference type="AlphaFoldDB" id="A0A150XZR4"/>
<reference evidence="1 2" key="1">
    <citation type="submission" date="2016-01" db="EMBL/GenBank/DDBJ databases">
        <title>Genome sequencing of Roseivirga seohaensis SW-152.</title>
        <authorList>
            <person name="Selvaratnam C."/>
            <person name="Thevarajoo S."/>
            <person name="Goh K.M."/>
            <person name="Ee R."/>
            <person name="Chan K.-G."/>
            <person name="Chong C.S."/>
        </authorList>
    </citation>
    <scope>NUCLEOTIDE SEQUENCE [LARGE SCALE GENOMIC DNA]</scope>
    <source>
        <strain evidence="1 2">SW-152</strain>
    </source>
</reference>
<proteinExistence type="predicted"/>
<dbReference type="GO" id="GO:0003677">
    <property type="term" value="F:DNA binding"/>
    <property type="evidence" value="ECO:0007669"/>
    <property type="project" value="UniProtKB-KW"/>
</dbReference>
<accession>A0A150XZR4</accession>
<name>A0A150XZR4_9BACT</name>
<keyword evidence="1" id="KW-0238">DNA-binding</keyword>
<protein>
    <submittedName>
        <fullName evidence="1">DNA-binding protein</fullName>
    </submittedName>
</protein>
<gene>
    <name evidence="1" type="ORF">AWW67_03390</name>
</gene>